<dbReference type="RefSeq" id="WP_264653727.1">
    <property type="nucleotide sequence ID" value="NZ_JAOQNN010000001.1"/>
</dbReference>
<dbReference type="AlphaFoldDB" id="A0AAW5TGF2"/>
<dbReference type="SUPFAM" id="SSF57783">
    <property type="entry name" value="Zinc beta-ribbon"/>
    <property type="match status" value="1"/>
</dbReference>
<sequence>MATYQELVELAHRKNILEVAAELGMKLDSDYRWIVPGEKPKGLTFKPEYNIFSWWSHGIEGKDPIALVMLMKDCSRKEAIKFLVKGEAQVFTSPPERKKEPFKYYLREAKTFDYAKRFLRDTRGLSEETIEIFHSRGLIVQGVYHPRKTPIGTTEPVVGFKNYDLAGNIVGASVKGIWHNPERYPDSNGRVKEILKGSDGYSGFNVRSKLSKEKSPLHVYAFEANLDLMSYFELHREKFKSGNFLLISMEGRKEKVLSKAILMAFSRTQDVFEKSKKPETFLEFINRSTNGFPKEELEIHLCVDNDAAGRDFVQSITNKYGAKFSITEDLPPLHPGQTKNDWNDELKYSKGMLELPKTQKISPRKSLKINH</sequence>
<protein>
    <recommendedName>
        <fullName evidence="3">DUF3991 domain-containing protein</fullName>
    </recommendedName>
</protein>
<evidence type="ECO:0000313" key="1">
    <source>
        <dbReference type="EMBL" id="MCW2280150.1"/>
    </source>
</evidence>
<name>A0AAW5TGF2_9LACT</name>
<accession>A0AAW5TGF2</accession>
<evidence type="ECO:0008006" key="3">
    <source>
        <dbReference type="Google" id="ProtNLM"/>
    </source>
</evidence>
<dbReference type="EMBL" id="JAOQNN010000001">
    <property type="protein sequence ID" value="MCW2280150.1"/>
    <property type="molecule type" value="Genomic_DNA"/>
</dbReference>
<gene>
    <name evidence="1" type="ORF">M2256_000608</name>
</gene>
<reference evidence="1" key="1">
    <citation type="submission" date="2023-08" db="EMBL/GenBank/DDBJ databases">
        <title>Genomic analyses of the natural microbiome of Caenorhabditis elegans.</title>
        <authorList>
            <person name="Samuel B."/>
        </authorList>
    </citation>
    <scope>NUCLEOTIDE SEQUENCE</scope>
    <source>
        <strain evidence="1">BIGb0220</strain>
    </source>
</reference>
<dbReference type="Gene3D" id="3.40.1360.10">
    <property type="match status" value="1"/>
</dbReference>
<dbReference type="Proteomes" id="UP001207687">
    <property type="component" value="Unassembled WGS sequence"/>
</dbReference>
<comment type="caution">
    <text evidence="1">The sequence shown here is derived from an EMBL/GenBank/DDBJ whole genome shotgun (WGS) entry which is preliminary data.</text>
</comment>
<organism evidence="1 2">
    <name type="scientific">Lactococcus lactis</name>
    <dbReference type="NCBI Taxonomy" id="1358"/>
    <lineage>
        <taxon>Bacteria</taxon>
        <taxon>Bacillati</taxon>
        <taxon>Bacillota</taxon>
        <taxon>Bacilli</taxon>
        <taxon>Lactobacillales</taxon>
        <taxon>Streptococcaceae</taxon>
        <taxon>Lactococcus</taxon>
    </lineage>
</organism>
<evidence type="ECO:0000313" key="2">
    <source>
        <dbReference type="Proteomes" id="UP001207687"/>
    </source>
</evidence>
<proteinExistence type="predicted"/>